<dbReference type="GO" id="GO:0016020">
    <property type="term" value="C:membrane"/>
    <property type="evidence" value="ECO:0007669"/>
    <property type="project" value="UniProtKB-SubCell"/>
</dbReference>
<evidence type="ECO:0000256" key="1">
    <source>
        <dbReference type="ARBA" id="ARBA00004606"/>
    </source>
</evidence>
<keyword evidence="11" id="KW-0472">Membrane</keyword>
<evidence type="ECO:0000313" key="15">
    <source>
        <dbReference type="Proteomes" id="UP000054350"/>
    </source>
</evidence>
<proteinExistence type="inferred from homology"/>
<accession>A0A0L0RXT3</accession>
<dbReference type="Pfam" id="PF02434">
    <property type="entry name" value="Fringe"/>
    <property type="match status" value="1"/>
</dbReference>
<protein>
    <recommendedName>
        <fullName evidence="4">N-acetylgalactosaminide beta-1,3-galactosyltransferase</fullName>
        <ecNumber evidence="4">2.4.1.122</ecNumber>
    </recommendedName>
</protein>
<evidence type="ECO:0000256" key="12">
    <source>
        <dbReference type="SAM" id="MobiDB-lite"/>
    </source>
</evidence>
<comment type="pathway">
    <text evidence="2">Protein modification; protein glycosylation.</text>
</comment>
<comment type="subcellular location">
    <subcellularLocation>
        <location evidence="1">Membrane</location>
        <topology evidence="1">Single-pass type II membrane protein</topology>
    </subcellularLocation>
</comment>
<dbReference type="Proteomes" id="UP000054350">
    <property type="component" value="Unassembled WGS sequence"/>
</dbReference>
<evidence type="ECO:0000256" key="3">
    <source>
        <dbReference type="ARBA" id="ARBA00006462"/>
    </source>
</evidence>
<feature type="compositionally biased region" description="Polar residues" evidence="12">
    <location>
        <begin position="48"/>
        <end position="60"/>
    </location>
</feature>
<dbReference type="GO" id="GO:0000166">
    <property type="term" value="F:nucleotide binding"/>
    <property type="evidence" value="ECO:0007669"/>
    <property type="project" value="UniProtKB-KW"/>
</dbReference>
<dbReference type="VEuPathDB" id="FungiDB:AMAG_01071"/>
<evidence type="ECO:0000256" key="5">
    <source>
        <dbReference type="ARBA" id="ARBA00022676"/>
    </source>
</evidence>
<keyword evidence="9" id="KW-0735">Signal-anchor</keyword>
<evidence type="ECO:0000256" key="6">
    <source>
        <dbReference type="ARBA" id="ARBA00022679"/>
    </source>
</evidence>
<dbReference type="EC" id="2.4.1.122" evidence="4"/>
<name>A0A0L0RXT3_ALLM3</name>
<evidence type="ECO:0000256" key="8">
    <source>
        <dbReference type="ARBA" id="ARBA00022741"/>
    </source>
</evidence>
<evidence type="ECO:0000256" key="7">
    <source>
        <dbReference type="ARBA" id="ARBA00022692"/>
    </source>
</evidence>
<feature type="region of interest" description="Disordered" evidence="12">
    <location>
        <begin position="1"/>
        <end position="66"/>
    </location>
</feature>
<dbReference type="AlphaFoldDB" id="A0A0L0RXT3"/>
<dbReference type="STRING" id="578462.A0A0L0RXT3"/>
<dbReference type="Gene3D" id="3.90.550.50">
    <property type="match status" value="1"/>
</dbReference>
<keyword evidence="10" id="KW-1133">Transmembrane helix</keyword>
<dbReference type="PANTHER" id="PTHR23033">
    <property type="entry name" value="BETA1,3-GALACTOSYLTRANSFERASE"/>
    <property type="match status" value="1"/>
</dbReference>
<dbReference type="GO" id="GO:0016263">
    <property type="term" value="F:glycoprotein-N-acetylgalactosamine 3-beta-galactosyltransferase activity"/>
    <property type="evidence" value="ECO:0007669"/>
    <property type="project" value="UniProtKB-EC"/>
</dbReference>
<dbReference type="EMBL" id="GG745329">
    <property type="protein sequence ID" value="KNE55148.1"/>
    <property type="molecule type" value="Genomic_DNA"/>
</dbReference>
<keyword evidence="5" id="KW-0328">Glycosyltransferase</keyword>
<gene>
    <name evidence="14" type="ORF">AMAG_01071</name>
</gene>
<feature type="compositionally biased region" description="Low complexity" evidence="12">
    <location>
        <begin position="1"/>
        <end position="13"/>
    </location>
</feature>
<evidence type="ECO:0000256" key="10">
    <source>
        <dbReference type="ARBA" id="ARBA00022989"/>
    </source>
</evidence>
<sequence length="683" mass="73855">MPAASATPSASDPTPRRRPPLLTGLPNNDDQPRRSASARALQAENKTDNTPSILPTSRRSLPSLPLHAVKMPTVAGGRHNYAALHGHEHHHHQQYVPLPPRRWAIVMALIVFGAFLLLEPRHRTDPGGAVPGRVQQDMVRKGAAAVDSDQVVIPASPSPLSALVPLKVAGPAAATTAIAITTSAAPAALSPTDAPTAPPVVHPISPPPAAASAPEIDPTTAARLITQLAPRSEAYDGTSPRLTDPRWDDYVVAIHSGLGTAAERVPVQLSTFLQGVRHIVLLGDTNDVEIAGFQMVDVVRGGQYIRDAEDRIQQQESSLGKRSVPDPDESVPAANANTTSKLTKRDDARLREHVPNQNSDGWRGDAHKFIPGALAMYDKYPHAKWYLILDDDTYMFMENLHLILAHLDGDQVYYFGKYYPSGGCPGGVVWPDGPVFAHGGGGIVMSRAALTQMLGVADSCIVKYRDCFAGDIRLAQCMRDAGIKFHATVAPDLFHNVAPHVANFGGYEQGTACRRVVSFHHLTPHAMMRLYAADRDAHRAAIERINAGKGPDQVPIHWVPRTAEGKARQAALQAHAPQIGNLPSTFYAPVTQADVFRRIVEADVGEFDYQVRRHAPAGKKITPCRMPSEGRAACEADQTCASWDYSPLDQACYLSEGVRKTEPALGFSSGVIRGRYRCETAVW</sequence>
<keyword evidence="6" id="KW-0808">Transferase</keyword>
<keyword evidence="15" id="KW-1185">Reference proteome</keyword>
<evidence type="ECO:0000313" key="14">
    <source>
        <dbReference type="EMBL" id="KNE55148.1"/>
    </source>
</evidence>
<evidence type="ECO:0000256" key="9">
    <source>
        <dbReference type="ARBA" id="ARBA00022968"/>
    </source>
</evidence>
<dbReference type="OrthoDB" id="414175at2759"/>
<feature type="region of interest" description="Disordered" evidence="12">
    <location>
        <begin position="312"/>
        <end position="349"/>
    </location>
</feature>
<comment type="similarity">
    <text evidence="3">Belongs to the glycosyltransferase 31 family. Beta3-Gal-T subfamily.</text>
</comment>
<dbReference type="eggNOG" id="KOG2246">
    <property type="taxonomic scope" value="Eukaryota"/>
</dbReference>
<keyword evidence="7" id="KW-0812">Transmembrane</keyword>
<dbReference type="InterPro" id="IPR026050">
    <property type="entry name" value="C1GALT1/C1GALT1_chp1"/>
</dbReference>
<feature type="domain" description="Fringe-like glycosyltransferase" evidence="13">
    <location>
        <begin position="377"/>
        <end position="501"/>
    </location>
</feature>
<evidence type="ECO:0000259" key="13">
    <source>
        <dbReference type="Pfam" id="PF02434"/>
    </source>
</evidence>
<dbReference type="PANTHER" id="PTHR23033:SF47">
    <property type="entry name" value="APPLE DOMAIN-CONTAINING PROTEIN-RELATED"/>
    <property type="match status" value="1"/>
</dbReference>
<dbReference type="InterPro" id="IPR003378">
    <property type="entry name" value="Fringe-like_glycosylTrfase"/>
</dbReference>
<reference evidence="14 15" key="1">
    <citation type="submission" date="2009-11" db="EMBL/GenBank/DDBJ databases">
        <title>Annotation of Allomyces macrogynus ATCC 38327.</title>
        <authorList>
            <consortium name="The Broad Institute Genome Sequencing Platform"/>
            <person name="Russ C."/>
            <person name="Cuomo C."/>
            <person name="Burger G."/>
            <person name="Gray M.W."/>
            <person name="Holland P.W.H."/>
            <person name="King N."/>
            <person name="Lang F.B.F."/>
            <person name="Roger A.J."/>
            <person name="Ruiz-Trillo I."/>
            <person name="Young S.K."/>
            <person name="Zeng Q."/>
            <person name="Gargeya S."/>
            <person name="Fitzgerald M."/>
            <person name="Haas B."/>
            <person name="Abouelleil A."/>
            <person name="Alvarado L."/>
            <person name="Arachchi H.M."/>
            <person name="Berlin A."/>
            <person name="Chapman S.B."/>
            <person name="Gearin G."/>
            <person name="Goldberg J."/>
            <person name="Griggs A."/>
            <person name="Gujja S."/>
            <person name="Hansen M."/>
            <person name="Heiman D."/>
            <person name="Howarth C."/>
            <person name="Larimer J."/>
            <person name="Lui A."/>
            <person name="MacDonald P.J.P."/>
            <person name="McCowen C."/>
            <person name="Montmayeur A."/>
            <person name="Murphy C."/>
            <person name="Neiman D."/>
            <person name="Pearson M."/>
            <person name="Priest M."/>
            <person name="Roberts A."/>
            <person name="Saif S."/>
            <person name="Shea T."/>
            <person name="Sisk P."/>
            <person name="Stolte C."/>
            <person name="Sykes S."/>
            <person name="Wortman J."/>
            <person name="Nusbaum C."/>
            <person name="Birren B."/>
        </authorList>
    </citation>
    <scope>NUCLEOTIDE SEQUENCE [LARGE SCALE GENOMIC DNA]</scope>
    <source>
        <strain evidence="14 15">ATCC 38327</strain>
    </source>
</reference>
<keyword evidence="8" id="KW-0547">Nucleotide-binding</keyword>
<organism evidence="14 15">
    <name type="scientific">Allomyces macrogynus (strain ATCC 38327)</name>
    <name type="common">Allomyces javanicus var. macrogynus</name>
    <dbReference type="NCBI Taxonomy" id="578462"/>
    <lineage>
        <taxon>Eukaryota</taxon>
        <taxon>Fungi</taxon>
        <taxon>Fungi incertae sedis</taxon>
        <taxon>Blastocladiomycota</taxon>
        <taxon>Blastocladiomycetes</taxon>
        <taxon>Blastocladiales</taxon>
        <taxon>Blastocladiaceae</taxon>
        <taxon>Allomyces</taxon>
    </lineage>
</organism>
<evidence type="ECO:0000256" key="11">
    <source>
        <dbReference type="ARBA" id="ARBA00023136"/>
    </source>
</evidence>
<evidence type="ECO:0000256" key="4">
    <source>
        <dbReference type="ARBA" id="ARBA00012557"/>
    </source>
</evidence>
<evidence type="ECO:0000256" key="2">
    <source>
        <dbReference type="ARBA" id="ARBA00004922"/>
    </source>
</evidence>
<reference evidence="15" key="2">
    <citation type="submission" date="2009-11" db="EMBL/GenBank/DDBJ databases">
        <title>The Genome Sequence of Allomyces macrogynus strain ATCC 38327.</title>
        <authorList>
            <consortium name="The Broad Institute Genome Sequencing Platform"/>
            <person name="Russ C."/>
            <person name="Cuomo C."/>
            <person name="Shea T."/>
            <person name="Young S.K."/>
            <person name="Zeng Q."/>
            <person name="Koehrsen M."/>
            <person name="Haas B."/>
            <person name="Borodovsky M."/>
            <person name="Guigo R."/>
            <person name="Alvarado L."/>
            <person name="Berlin A."/>
            <person name="Borenstein D."/>
            <person name="Chen Z."/>
            <person name="Engels R."/>
            <person name="Freedman E."/>
            <person name="Gellesch M."/>
            <person name="Goldberg J."/>
            <person name="Griggs A."/>
            <person name="Gujja S."/>
            <person name="Heiman D."/>
            <person name="Hepburn T."/>
            <person name="Howarth C."/>
            <person name="Jen D."/>
            <person name="Larson L."/>
            <person name="Lewis B."/>
            <person name="Mehta T."/>
            <person name="Park D."/>
            <person name="Pearson M."/>
            <person name="Roberts A."/>
            <person name="Saif S."/>
            <person name="Shenoy N."/>
            <person name="Sisk P."/>
            <person name="Stolte C."/>
            <person name="Sykes S."/>
            <person name="Walk T."/>
            <person name="White J."/>
            <person name="Yandava C."/>
            <person name="Burger G."/>
            <person name="Gray M.W."/>
            <person name="Holland P.W.H."/>
            <person name="King N."/>
            <person name="Lang F.B.F."/>
            <person name="Roger A.J."/>
            <person name="Ruiz-Trillo I."/>
            <person name="Lander E."/>
            <person name="Nusbaum C."/>
        </authorList>
    </citation>
    <scope>NUCLEOTIDE SEQUENCE [LARGE SCALE GENOMIC DNA]</scope>
    <source>
        <strain evidence="15">ATCC 38327</strain>
    </source>
</reference>